<dbReference type="InterPro" id="IPR056085">
    <property type="entry name" value="DUF7668"/>
</dbReference>
<name>A0A9X2HQA0_9SPHN</name>
<sequence>MLAKDDAEHAVPSMLHGMLSKVADAFAAGDYLLQDHAIEGVKPIDPTTAGWIAKSIAAYGDSLTALHPSTWDRSIYRWMDGYWDLLVDLSTTRERVSDLTLHAKLHDTEPLALEIESVHVP</sequence>
<dbReference type="AlphaFoldDB" id="A0A9X2HQA0"/>
<feature type="domain" description="DUF7668" evidence="1">
    <location>
        <begin position="24"/>
        <end position="121"/>
    </location>
</feature>
<evidence type="ECO:0000313" key="2">
    <source>
        <dbReference type="EMBL" id="MCP3732441.1"/>
    </source>
</evidence>
<reference evidence="2" key="1">
    <citation type="submission" date="2022-05" db="EMBL/GenBank/DDBJ databases">
        <title>Sphingomonas sp. strain MG17 Genome sequencing and assembly.</title>
        <authorList>
            <person name="Kim I."/>
        </authorList>
    </citation>
    <scope>NUCLEOTIDE SEQUENCE</scope>
    <source>
        <strain evidence="2">MG17</strain>
    </source>
</reference>
<proteinExistence type="predicted"/>
<comment type="caution">
    <text evidence="2">The sequence shown here is derived from an EMBL/GenBank/DDBJ whole genome shotgun (WGS) entry which is preliminary data.</text>
</comment>
<dbReference type="Proteomes" id="UP001139451">
    <property type="component" value="Unassembled WGS sequence"/>
</dbReference>
<organism evidence="2 3">
    <name type="scientific">Sphingomonas tagetis</name>
    <dbReference type="NCBI Taxonomy" id="2949092"/>
    <lineage>
        <taxon>Bacteria</taxon>
        <taxon>Pseudomonadati</taxon>
        <taxon>Pseudomonadota</taxon>
        <taxon>Alphaproteobacteria</taxon>
        <taxon>Sphingomonadales</taxon>
        <taxon>Sphingomonadaceae</taxon>
        <taxon>Sphingomonas</taxon>
    </lineage>
</organism>
<dbReference type="EMBL" id="JAMLDX010000018">
    <property type="protein sequence ID" value="MCP3732441.1"/>
    <property type="molecule type" value="Genomic_DNA"/>
</dbReference>
<evidence type="ECO:0000313" key="3">
    <source>
        <dbReference type="Proteomes" id="UP001139451"/>
    </source>
</evidence>
<gene>
    <name evidence="2" type="ORF">M9978_18625</name>
</gene>
<keyword evidence="3" id="KW-1185">Reference proteome</keyword>
<evidence type="ECO:0000259" key="1">
    <source>
        <dbReference type="Pfam" id="PF24705"/>
    </source>
</evidence>
<dbReference type="Pfam" id="PF24705">
    <property type="entry name" value="DUF7668"/>
    <property type="match status" value="1"/>
</dbReference>
<dbReference type="RefSeq" id="WP_254295886.1">
    <property type="nucleotide sequence ID" value="NZ_JAMLDX010000018.1"/>
</dbReference>
<protein>
    <recommendedName>
        <fullName evidence="1">DUF7668 domain-containing protein</fullName>
    </recommendedName>
</protein>
<accession>A0A9X2HQA0</accession>